<feature type="signal peptide" evidence="2">
    <location>
        <begin position="1"/>
        <end position="21"/>
    </location>
</feature>
<reference evidence="4" key="1">
    <citation type="journal article" date="2020" name="mSystems">
        <title>Genome- and Community-Level Interaction Insights into Carbon Utilization and Element Cycling Functions of Hydrothermarchaeota in Hydrothermal Sediment.</title>
        <authorList>
            <person name="Zhou Z."/>
            <person name="Liu Y."/>
            <person name="Xu W."/>
            <person name="Pan J."/>
            <person name="Luo Z.H."/>
            <person name="Li M."/>
        </authorList>
    </citation>
    <scope>NUCLEOTIDE SEQUENCE [LARGE SCALE GENOMIC DNA]</scope>
    <source>
        <strain evidence="4">SpSt-769</strain>
    </source>
</reference>
<gene>
    <name evidence="4" type="ORF">ENV54_06855</name>
</gene>
<dbReference type="EMBL" id="DTGT01000212">
    <property type="protein sequence ID" value="HGH61002.1"/>
    <property type="molecule type" value="Genomic_DNA"/>
</dbReference>
<keyword evidence="1" id="KW-0378">Hydrolase</keyword>
<accession>A0A7C4AS28</accession>
<name>A0A7C4AS28_9BACT</name>
<evidence type="ECO:0000313" key="4">
    <source>
        <dbReference type="EMBL" id="HGH61002.1"/>
    </source>
</evidence>
<dbReference type="InterPro" id="IPR052940">
    <property type="entry name" value="Carb_Esterase_6"/>
</dbReference>
<organism evidence="4">
    <name type="scientific">Desulfomonile tiedjei</name>
    <dbReference type="NCBI Taxonomy" id="2358"/>
    <lineage>
        <taxon>Bacteria</taxon>
        <taxon>Pseudomonadati</taxon>
        <taxon>Thermodesulfobacteriota</taxon>
        <taxon>Desulfomonilia</taxon>
        <taxon>Desulfomonilales</taxon>
        <taxon>Desulfomonilaceae</taxon>
        <taxon>Desulfomonile</taxon>
    </lineage>
</organism>
<evidence type="ECO:0000259" key="3">
    <source>
        <dbReference type="Pfam" id="PF03629"/>
    </source>
</evidence>
<dbReference type="Pfam" id="PF03629">
    <property type="entry name" value="SASA"/>
    <property type="match status" value="1"/>
</dbReference>
<comment type="caution">
    <text evidence="4">The sequence shown here is derived from an EMBL/GenBank/DDBJ whole genome shotgun (WGS) entry which is preliminary data.</text>
</comment>
<evidence type="ECO:0000256" key="2">
    <source>
        <dbReference type="SAM" id="SignalP"/>
    </source>
</evidence>
<protein>
    <recommendedName>
        <fullName evidence="3">Sialate O-acetylesterase domain-containing protein</fullName>
    </recommendedName>
</protein>
<proteinExistence type="predicted"/>
<dbReference type="PANTHER" id="PTHR31988">
    <property type="entry name" value="ESTERASE, PUTATIVE (DUF303)-RELATED"/>
    <property type="match status" value="1"/>
</dbReference>
<sequence length="279" mass="31181">MRSIGVFIIACALTLCCQAQARKPLKVYILAGQSNMSGGGHVVEECLLFDADVGDKVQIWDACIYGRKNEIPGKWVSLNQIQRMKKEANNDTIGPEFGFAKAMSKLYPADEIYLIKVARGGTSIDWWLPDATGKENGYSMLLANLKNALEKIEGDYEIVGMLWMQGESDSKKQADAEAYQKKLEQFIAFMRKETGKPELPFVIGRLSTRILESKKFNMPFAKIIQSAQEAVAKNDKHSSVINTDDLSQRSDLVHFDQEGQMGLGKRFGEAMIGLEKKKK</sequence>
<dbReference type="GO" id="GO:0016788">
    <property type="term" value="F:hydrolase activity, acting on ester bonds"/>
    <property type="evidence" value="ECO:0007669"/>
    <property type="project" value="UniProtKB-ARBA"/>
</dbReference>
<dbReference type="InterPro" id="IPR005181">
    <property type="entry name" value="SASA"/>
</dbReference>
<dbReference type="AlphaFoldDB" id="A0A7C4AS28"/>
<dbReference type="InterPro" id="IPR036514">
    <property type="entry name" value="SGNH_hydro_sf"/>
</dbReference>
<keyword evidence="2" id="KW-0732">Signal</keyword>
<evidence type="ECO:0000256" key="1">
    <source>
        <dbReference type="ARBA" id="ARBA00022801"/>
    </source>
</evidence>
<feature type="domain" description="Sialate O-acetylesterase" evidence="3">
    <location>
        <begin position="25"/>
        <end position="272"/>
    </location>
</feature>
<dbReference type="PANTHER" id="PTHR31988:SF19">
    <property type="entry name" value="9-O-ACETYL-N-ACETYLNEURAMINIC ACID DEACETYLASE-RELATED"/>
    <property type="match status" value="1"/>
</dbReference>
<feature type="chain" id="PRO_5028203738" description="Sialate O-acetylesterase domain-containing protein" evidence="2">
    <location>
        <begin position="22"/>
        <end position="279"/>
    </location>
</feature>
<dbReference type="Gene3D" id="3.40.50.1110">
    <property type="entry name" value="SGNH hydrolase"/>
    <property type="match status" value="1"/>
</dbReference>
<dbReference type="SUPFAM" id="SSF52266">
    <property type="entry name" value="SGNH hydrolase"/>
    <property type="match status" value="1"/>
</dbReference>